<evidence type="ECO:0000256" key="2">
    <source>
        <dbReference type="ARBA" id="ARBA00012379"/>
    </source>
</evidence>
<dbReference type="InterPro" id="IPR033704">
    <property type="entry name" value="dUTPase_trimeric"/>
</dbReference>
<dbReference type="InterPro" id="IPR036157">
    <property type="entry name" value="dUTPase-like_sf"/>
</dbReference>
<comment type="catalytic activity">
    <reaction evidence="5">
        <text>dUTP + H2O = dUMP + diphosphate + H(+)</text>
        <dbReference type="Rhea" id="RHEA:10248"/>
        <dbReference type="ChEBI" id="CHEBI:15377"/>
        <dbReference type="ChEBI" id="CHEBI:15378"/>
        <dbReference type="ChEBI" id="CHEBI:33019"/>
        <dbReference type="ChEBI" id="CHEBI:61555"/>
        <dbReference type="ChEBI" id="CHEBI:246422"/>
        <dbReference type="EC" id="3.6.1.23"/>
    </reaction>
</comment>
<dbReference type="EMBL" id="JAQIFT010000048">
    <property type="protein sequence ID" value="MDA3732529.1"/>
    <property type="molecule type" value="Genomic_DNA"/>
</dbReference>
<dbReference type="InterPro" id="IPR008181">
    <property type="entry name" value="dUTPase"/>
</dbReference>
<evidence type="ECO:0000256" key="3">
    <source>
        <dbReference type="ARBA" id="ARBA00022801"/>
    </source>
</evidence>
<comment type="similarity">
    <text evidence="1">Belongs to the dUTPase family.</text>
</comment>
<gene>
    <name evidence="7" type="ORF">PBV87_13640</name>
</gene>
<evidence type="ECO:0000259" key="6">
    <source>
        <dbReference type="Pfam" id="PF00692"/>
    </source>
</evidence>
<feature type="domain" description="dUTPase-like" evidence="6">
    <location>
        <begin position="14"/>
        <end position="105"/>
    </location>
</feature>
<accession>A0AA42J1I5</accession>
<organism evidence="7 8">
    <name type="scientific">Holtiella tumoricola</name>
    <dbReference type="NCBI Taxonomy" id="3018743"/>
    <lineage>
        <taxon>Bacteria</taxon>
        <taxon>Bacillati</taxon>
        <taxon>Bacillota</taxon>
        <taxon>Clostridia</taxon>
        <taxon>Lachnospirales</taxon>
        <taxon>Cellulosilyticaceae</taxon>
        <taxon>Holtiella</taxon>
    </lineage>
</organism>
<comment type="caution">
    <text evidence="7">The sequence shown here is derived from an EMBL/GenBank/DDBJ whole genome shotgun (WGS) entry which is preliminary data.</text>
</comment>
<dbReference type="PANTHER" id="PTHR11241:SF0">
    <property type="entry name" value="DEOXYURIDINE 5'-TRIPHOSPHATE NUCLEOTIDOHYDROLASE"/>
    <property type="match status" value="1"/>
</dbReference>
<evidence type="ECO:0000256" key="4">
    <source>
        <dbReference type="ARBA" id="ARBA00023080"/>
    </source>
</evidence>
<keyword evidence="8" id="KW-1185">Reference proteome</keyword>
<keyword evidence="4" id="KW-0546">Nucleotide metabolism</keyword>
<reference evidence="7" key="1">
    <citation type="journal article" date="2023" name="Int. J. Syst. Evol. Microbiol.">
        <title>&lt;i&gt;Holtiella tumoricola&lt;/i&gt; gen. nov. sp. nov., isolated from a human clinical sample.</title>
        <authorList>
            <person name="Allen-Vercoe E."/>
            <person name="Daigneault M.C."/>
            <person name="Vancuren S.J."/>
            <person name="Cochrane K."/>
            <person name="O'Neal L.L."/>
            <person name="Sankaranarayanan K."/>
            <person name="Lawson P.A."/>
        </authorList>
    </citation>
    <scope>NUCLEOTIDE SEQUENCE</scope>
    <source>
        <strain evidence="7">CC70A</strain>
    </source>
</reference>
<dbReference type="EC" id="3.6.1.23" evidence="2"/>
<evidence type="ECO:0000256" key="1">
    <source>
        <dbReference type="ARBA" id="ARBA00006581"/>
    </source>
</evidence>
<protein>
    <recommendedName>
        <fullName evidence="2">dUTP diphosphatase</fullName>
        <ecNumber evidence="2">3.6.1.23</ecNumber>
    </recommendedName>
</protein>
<keyword evidence="3" id="KW-0378">Hydrolase</keyword>
<dbReference type="AlphaFoldDB" id="A0AA42J1I5"/>
<dbReference type="Gene3D" id="2.70.40.10">
    <property type="match status" value="1"/>
</dbReference>
<dbReference type="InterPro" id="IPR029054">
    <property type="entry name" value="dUTPase-like"/>
</dbReference>
<sequence length="166" mass="18642">MNNRIIYFAKVKEQAIIPTKREEDGAFDIYACFEEDYMIIEPHETKMIPTGLASAFSADYVAILKERGSNGSKGIGQRAGVIDSGYRGEWFVPLTNHNPVPVVILKEGYEGDQETFKDAIIYPYEKGMSQCILVEVPKLRTEEISYEELLKFESERGTGMLGSSGK</sequence>
<dbReference type="GO" id="GO:0006226">
    <property type="term" value="P:dUMP biosynthetic process"/>
    <property type="evidence" value="ECO:0007669"/>
    <property type="project" value="InterPro"/>
</dbReference>
<proteinExistence type="inferred from homology"/>
<dbReference type="Proteomes" id="UP001169242">
    <property type="component" value="Unassembled WGS sequence"/>
</dbReference>
<dbReference type="GO" id="GO:0004170">
    <property type="term" value="F:dUTP diphosphatase activity"/>
    <property type="evidence" value="ECO:0007669"/>
    <property type="project" value="UniProtKB-EC"/>
</dbReference>
<dbReference type="CDD" id="cd07557">
    <property type="entry name" value="trimeric_dUTPase"/>
    <property type="match status" value="1"/>
</dbReference>
<dbReference type="GO" id="GO:0000287">
    <property type="term" value="F:magnesium ion binding"/>
    <property type="evidence" value="ECO:0007669"/>
    <property type="project" value="InterPro"/>
</dbReference>
<evidence type="ECO:0000256" key="5">
    <source>
        <dbReference type="ARBA" id="ARBA00047686"/>
    </source>
</evidence>
<dbReference type="GO" id="GO:0046081">
    <property type="term" value="P:dUTP catabolic process"/>
    <property type="evidence" value="ECO:0007669"/>
    <property type="project" value="InterPro"/>
</dbReference>
<evidence type="ECO:0000313" key="8">
    <source>
        <dbReference type="Proteomes" id="UP001169242"/>
    </source>
</evidence>
<dbReference type="Pfam" id="PF00692">
    <property type="entry name" value="dUTPase"/>
    <property type="match status" value="1"/>
</dbReference>
<name>A0AA42J1I5_9FIRM</name>
<dbReference type="PANTHER" id="PTHR11241">
    <property type="entry name" value="DEOXYURIDINE 5'-TRIPHOSPHATE NUCLEOTIDOHYDROLASE"/>
    <property type="match status" value="1"/>
</dbReference>
<dbReference type="RefSeq" id="WP_053985107.1">
    <property type="nucleotide sequence ID" value="NZ_JAQIFT010000048.1"/>
</dbReference>
<dbReference type="SUPFAM" id="SSF51283">
    <property type="entry name" value="dUTPase-like"/>
    <property type="match status" value="1"/>
</dbReference>
<evidence type="ECO:0000313" key="7">
    <source>
        <dbReference type="EMBL" id="MDA3732529.1"/>
    </source>
</evidence>